<sequence>MVIQHAAYQKDPAMKKAFQGGKKDARKSLAIKSIAANRESKEVNLFVPNNRRANDPMSPR</sequence>
<gene>
    <name evidence="1" type="ordered locus">Paes_2006</name>
</gene>
<dbReference type="EMBL" id="CP001108">
    <property type="protein sequence ID" value="ACF47016.1"/>
    <property type="molecule type" value="Genomic_DNA"/>
</dbReference>
<accession>B4S570</accession>
<dbReference type="STRING" id="290512.Paes_2006"/>
<proteinExistence type="predicted"/>
<reference evidence="1" key="1">
    <citation type="submission" date="2008-06" db="EMBL/GenBank/DDBJ databases">
        <title>Complete sequence of chromosome of Prosthecochloris aestuarii DSM 271.</title>
        <authorList>
            <consortium name="US DOE Joint Genome Institute"/>
            <person name="Lucas S."/>
            <person name="Copeland A."/>
            <person name="Lapidus A."/>
            <person name="Glavina del Rio T."/>
            <person name="Dalin E."/>
            <person name="Tice H."/>
            <person name="Bruce D."/>
            <person name="Goodwin L."/>
            <person name="Pitluck S."/>
            <person name="Schmutz J."/>
            <person name="Larimer F."/>
            <person name="Land M."/>
            <person name="Hauser L."/>
            <person name="Kyrpides N."/>
            <person name="Anderson I."/>
            <person name="Liu Z."/>
            <person name="Li T."/>
            <person name="Zhao F."/>
            <person name="Overmann J."/>
            <person name="Bryant D.A."/>
            <person name="Richardson P."/>
        </authorList>
    </citation>
    <scope>NUCLEOTIDE SEQUENCE [LARGE SCALE GENOMIC DNA]</scope>
    <source>
        <strain evidence="1">DSM 271</strain>
    </source>
</reference>
<evidence type="ECO:0000313" key="2">
    <source>
        <dbReference type="Proteomes" id="UP000002725"/>
    </source>
</evidence>
<keyword evidence="2" id="KW-1185">Reference proteome</keyword>
<evidence type="ECO:0000313" key="1">
    <source>
        <dbReference type="EMBL" id="ACF47016.1"/>
    </source>
</evidence>
<dbReference type="Proteomes" id="UP000002725">
    <property type="component" value="Chromosome"/>
</dbReference>
<dbReference type="HOGENOM" id="CLU_2937948_0_0_10"/>
<name>B4S570_PROA2</name>
<dbReference type="KEGG" id="paa:Paes_2006"/>
<organism evidence="1 2">
    <name type="scientific">Prosthecochloris aestuarii (strain DSM 271 / SK 413)</name>
    <dbReference type="NCBI Taxonomy" id="290512"/>
    <lineage>
        <taxon>Bacteria</taxon>
        <taxon>Pseudomonadati</taxon>
        <taxon>Chlorobiota</taxon>
        <taxon>Chlorobiia</taxon>
        <taxon>Chlorobiales</taxon>
        <taxon>Chlorobiaceae</taxon>
        <taxon>Prosthecochloris</taxon>
    </lineage>
</organism>
<dbReference type="AlphaFoldDB" id="B4S570"/>
<protein>
    <submittedName>
        <fullName evidence="1">Uncharacterized protein</fullName>
    </submittedName>
</protein>